<dbReference type="InterPro" id="IPR046342">
    <property type="entry name" value="CBS_dom_sf"/>
</dbReference>
<dbReference type="InterPro" id="IPR000644">
    <property type="entry name" value="CBS_dom"/>
</dbReference>
<gene>
    <name evidence="3" type="ORF">PECAL_2P22590</name>
</gene>
<dbReference type="Proteomes" id="UP000789595">
    <property type="component" value="Unassembled WGS sequence"/>
</dbReference>
<comment type="caution">
    <text evidence="3">The sequence shown here is derived from an EMBL/GenBank/DDBJ whole genome shotgun (WGS) entry which is preliminary data.</text>
</comment>
<dbReference type="Pfam" id="PF00571">
    <property type="entry name" value="CBS"/>
    <property type="match status" value="1"/>
</dbReference>
<accession>A0A8J2SJG4</accession>
<feature type="domain" description="CBS" evidence="2">
    <location>
        <begin position="126"/>
        <end position="183"/>
    </location>
</feature>
<keyword evidence="4" id="KW-1185">Reference proteome</keyword>
<dbReference type="PROSITE" id="PS51371">
    <property type="entry name" value="CBS"/>
    <property type="match status" value="1"/>
</dbReference>
<protein>
    <recommendedName>
        <fullName evidence="2">CBS domain-containing protein</fullName>
    </recommendedName>
</protein>
<dbReference type="EMBL" id="CAKKNE010000002">
    <property type="protein sequence ID" value="CAH0369149.1"/>
    <property type="molecule type" value="Genomic_DNA"/>
</dbReference>
<organism evidence="3 4">
    <name type="scientific">Pelagomonas calceolata</name>
    <dbReference type="NCBI Taxonomy" id="35677"/>
    <lineage>
        <taxon>Eukaryota</taxon>
        <taxon>Sar</taxon>
        <taxon>Stramenopiles</taxon>
        <taxon>Ochrophyta</taxon>
        <taxon>Pelagophyceae</taxon>
        <taxon>Pelagomonadales</taxon>
        <taxon>Pelagomonadaceae</taxon>
        <taxon>Pelagomonas</taxon>
    </lineage>
</organism>
<keyword evidence="1" id="KW-0129">CBS domain</keyword>
<dbReference type="Gene3D" id="3.10.580.10">
    <property type="entry name" value="CBS-domain"/>
    <property type="match status" value="1"/>
</dbReference>
<name>A0A8J2SJG4_9STRA</name>
<dbReference type="AlphaFoldDB" id="A0A8J2SJG4"/>
<evidence type="ECO:0000256" key="1">
    <source>
        <dbReference type="PROSITE-ProRule" id="PRU00703"/>
    </source>
</evidence>
<evidence type="ECO:0000313" key="3">
    <source>
        <dbReference type="EMBL" id="CAH0369149.1"/>
    </source>
</evidence>
<reference evidence="3" key="1">
    <citation type="submission" date="2021-11" db="EMBL/GenBank/DDBJ databases">
        <authorList>
            <consortium name="Genoscope - CEA"/>
            <person name="William W."/>
        </authorList>
    </citation>
    <scope>NUCLEOTIDE SEQUENCE</scope>
</reference>
<evidence type="ECO:0000313" key="4">
    <source>
        <dbReference type="Proteomes" id="UP000789595"/>
    </source>
</evidence>
<proteinExistence type="predicted"/>
<sequence length="193" mass="20136">MAAVGRSISNIAAAASRAATKLVNGESVACAVARRGELAGDRLAKATIGPRATLDAAAMARMEKAGALVVHGDEGFAGLVTDRGVVTYLSHGTRKPKKQQDPALMRARGLTGADVLKTGIRVCDVMKTNVPVVTRECAANDALLLMRAHGLSVLPLIDDASGELEGLVALDDLLPEAPSVRKAGRLRTKWTFT</sequence>
<evidence type="ECO:0000259" key="2">
    <source>
        <dbReference type="PROSITE" id="PS51371"/>
    </source>
</evidence>
<dbReference type="SUPFAM" id="SSF54631">
    <property type="entry name" value="CBS-domain pair"/>
    <property type="match status" value="1"/>
</dbReference>